<keyword evidence="3" id="KW-1185">Reference proteome</keyword>
<dbReference type="Proteomes" id="UP000235388">
    <property type="component" value="Unassembled WGS sequence"/>
</dbReference>
<evidence type="ECO:0000313" key="3">
    <source>
        <dbReference type="Proteomes" id="UP000235388"/>
    </source>
</evidence>
<protein>
    <submittedName>
        <fullName evidence="2">Uncharacterized protein</fullName>
    </submittedName>
</protein>
<gene>
    <name evidence="2" type="ORF">PCANC_27180</name>
</gene>
<comment type="caution">
    <text evidence="2">The sequence shown here is derived from an EMBL/GenBank/DDBJ whole genome shotgun (WGS) entry which is preliminary data.</text>
</comment>
<dbReference type="AlphaFoldDB" id="A0A2N5TK91"/>
<sequence>MREYFKTQSHTILSSTLATFILQMLATRSNKMYWYHTKAHEETSNQTDSKEIANPPSEGVYSSDREWEECENWQDSIAEGLWMQYVATLEERHHS</sequence>
<organism evidence="2 3">
    <name type="scientific">Puccinia coronata f. sp. avenae</name>
    <dbReference type="NCBI Taxonomy" id="200324"/>
    <lineage>
        <taxon>Eukaryota</taxon>
        <taxon>Fungi</taxon>
        <taxon>Dikarya</taxon>
        <taxon>Basidiomycota</taxon>
        <taxon>Pucciniomycotina</taxon>
        <taxon>Pucciniomycetes</taxon>
        <taxon>Pucciniales</taxon>
        <taxon>Pucciniaceae</taxon>
        <taxon>Puccinia</taxon>
    </lineage>
</organism>
<name>A0A2N5TK91_9BASI</name>
<dbReference type="EMBL" id="PGCJ01000577">
    <property type="protein sequence ID" value="PLW25925.1"/>
    <property type="molecule type" value="Genomic_DNA"/>
</dbReference>
<dbReference type="OrthoDB" id="1681765at2759"/>
<accession>A0A2N5TK91</accession>
<reference evidence="2 3" key="1">
    <citation type="submission" date="2017-11" db="EMBL/GenBank/DDBJ databases">
        <title>De novo assembly and phasing of dikaryotic genomes from two isolates of Puccinia coronata f. sp. avenae, the causal agent of oat crown rust.</title>
        <authorList>
            <person name="Miller M.E."/>
            <person name="Zhang Y."/>
            <person name="Omidvar V."/>
            <person name="Sperschneider J."/>
            <person name="Schwessinger B."/>
            <person name="Raley C."/>
            <person name="Palmer J.M."/>
            <person name="Garnica D."/>
            <person name="Upadhyaya N."/>
            <person name="Rathjen J."/>
            <person name="Taylor J.M."/>
            <person name="Park R.F."/>
            <person name="Dodds P.N."/>
            <person name="Hirsch C.D."/>
            <person name="Kianian S.F."/>
            <person name="Figueroa M."/>
        </authorList>
    </citation>
    <scope>NUCLEOTIDE SEQUENCE [LARGE SCALE GENOMIC DNA]</scope>
    <source>
        <strain evidence="2">12NC29</strain>
    </source>
</reference>
<evidence type="ECO:0000256" key="1">
    <source>
        <dbReference type="SAM" id="MobiDB-lite"/>
    </source>
</evidence>
<feature type="region of interest" description="Disordered" evidence="1">
    <location>
        <begin position="43"/>
        <end position="64"/>
    </location>
</feature>
<evidence type="ECO:0000313" key="2">
    <source>
        <dbReference type="EMBL" id="PLW25925.1"/>
    </source>
</evidence>
<proteinExistence type="predicted"/>